<evidence type="ECO:0000256" key="2">
    <source>
        <dbReference type="SAM" id="Phobius"/>
    </source>
</evidence>
<dbReference type="PANTHER" id="PTHR30441">
    <property type="entry name" value="DUF748 DOMAIN-CONTAINING PROTEIN"/>
    <property type="match status" value="1"/>
</dbReference>
<dbReference type="KEGG" id="tvl:FAZ95_10220"/>
<dbReference type="GO" id="GO:0090313">
    <property type="term" value="P:regulation of protein targeting to membrane"/>
    <property type="evidence" value="ECO:0007669"/>
    <property type="project" value="TreeGrafter"/>
</dbReference>
<organism evidence="4 5">
    <name type="scientific">Trinickia violacea</name>
    <dbReference type="NCBI Taxonomy" id="2571746"/>
    <lineage>
        <taxon>Bacteria</taxon>
        <taxon>Pseudomonadati</taxon>
        <taxon>Pseudomonadota</taxon>
        <taxon>Betaproteobacteria</taxon>
        <taxon>Burkholderiales</taxon>
        <taxon>Burkholderiaceae</taxon>
        <taxon>Trinickia</taxon>
    </lineage>
</organism>
<dbReference type="AlphaFoldDB" id="A0A4P8IMG2"/>
<dbReference type="OrthoDB" id="5749006at2"/>
<accession>A0A4P8IMG2</accession>
<keyword evidence="2" id="KW-0472">Membrane</keyword>
<proteinExistence type="predicted"/>
<feature type="region of interest" description="Disordered" evidence="1">
    <location>
        <begin position="739"/>
        <end position="801"/>
    </location>
</feature>
<sequence length="801" mass="83213">MSSENKEDGTSAAIVPRSVARILGKIVAWLLAIAAVLVAATVVFALTFDWNRARPWIDDKVTQAIGRPFAINGDLRIGWQRPASETGWRGWVPWPRFTAQNITVGNPDWAKSPHFATLDQIGFEVEVLPLLAHAIVIPSIDLVNPSIDVERLADGRNNWTFKLASSGGPSTWTLQLRNLAFAKGSVAVSDAQSQVDMQIGIDTLGQAVPLGDVLKEQEASSRTASAQAVGQRGAQQLAAQASAVAAAQAASSASEATAGSGAIAPVASGAAANAKPALTYALGWTAKGAYEGTAISGSGKLGSVLALQGGDRPFPLQAEVRIGDTHLALVGTLTDPSHLAALDLRLWLAGVSLSHLYAITGITLPQTPPYATDGRLIGGFKAGGNEFTYENFTGRVGGSDINGTITYTGREPRPMLSGELVSNVLQFSDLAPIIGADTRSSKAERGDTAKQPAGRVLPAEPFQTDRWKAIDADVKFTGKRIVKNADLPITDLYTHVVMQDGVLSLEPLDFGVAGGTLSSTIHLDGSAAPLKGRFTTSARHLKLKQLFPSVKTMQSALGEINGDAALSATGNSPAALAATSNGEVKAVVTQGTISRFLMEAAGLNVANVVYEKMFGTQDVKINCAAADFVATDGVLDSRVFALDTEDAVINIDGHVDLRDESMDLGIHPHTKGFRVFTLRSPLYVKGTFNDPHVGVDAGALALRAGAMVGLGLINPFAALIPLIAPSNNQPLPCSDLLSQMKQAPSAPPPGKKEASKPPLAGSGAHAGAAAAQGAPGVARKAPPAAGAEPLSPAEAAQYKGS</sequence>
<evidence type="ECO:0000313" key="5">
    <source>
        <dbReference type="Proteomes" id="UP000298656"/>
    </source>
</evidence>
<keyword evidence="2" id="KW-1133">Transmembrane helix</keyword>
<keyword evidence="2" id="KW-0812">Transmembrane</keyword>
<dbReference type="Pfam" id="PF05170">
    <property type="entry name" value="AsmA"/>
    <property type="match status" value="1"/>
</dbReference>
<reference evidence="4 5" key="1">
    <citation type="submission" date="2019-05" db="EMBL/GenBank/DDBJ databases">
        <title>Burkholderia sp. DHOD12, isolated from subtropical forest soil.</title>
        <authorList>
            <person name="Gao Z.-H."/>
            <person name="Qiu L.-H."/>
        </authorList>
    </citation>
    <scope>NUCLEOTIDE SEQUENCE [LARGE SCALE GENOMIC DNA]</scope>
    <source>
        <strain evidence="4 5">DHOD12</strain>
    </source>
</reference>
<feature type="compositionally biased region" description="Low complexity" evidence="1">
    <location>
        <begin position="760"/>
        <end position="781"/>
    </location>
</feature>
<dbReference type="PANTHER" id="PTHR30441:SF9">
    <property type="entry name" value="ASMA FAMILY PROTEIN YHJG"/>
    <property type="match status" value="1"/>
</dbReference>
<dbReference type="EMBL" id="CP040077">
    <property type="protein sequence ID" value="QCP49516.1"/>
    <property type="molecule type" value="Genomic_DNA"/>
</dbReference>
<dbReference type="GO" id="GO:0005886">
    <property type="term" value="C:plasma membrane"/>
    <property type="evidence" value="ECO:0007669"/>
    <property type="project" value="TreeGrafter"/>
</dbReference>
<dbReference type="InterPro" id="IPR052894">
    <property type="entry name" value="AsmA-related"/>
</dbReference>
<evidence type="ECO:0000313" key="4">
    <source>
        <dbReference type="EMBL" id="QCP49516.1"/>
    </source>
</evidence>
<feature type="domain" description="AsmA" evidence="3">
    <location>
        <begin position="24"/>
        <end position="637"/>
    </location>
</feature>
<gene>
    <name evidence="4" type="ORF">FAZ95_10220</name>
</gene>
<evidence type="ECO:0000256" key="1">
    <source>
        <dbReference type="SAM" id="MobiDB-lite"/>
    </source>
</evidence>
<evidence type="ECO:0000259" key="3">
    <source>
        <dbReference type="Pfam" id="PF05170"/>
    </source>
</evidence>
<keyword evidence="5" id="KW-1185">Reference proteome</keyword>
<protein>
    <submittedName>
        <fullName evidence="4">AsmA family protein</fullName>
    </submittedName>
</protein>
<name>A0A4P8IMG2_9BURK</name>
<feature type="transmembrane region" description="Helical" evidence="2">
    <location>
        <begin position="26"/>
        <end position="48"/>
    </location>
</feature>
<dbReference type="RefSeq" id="WP_137332341.1">
    <property type="nucleotide sequence ID" value="NZ_CP040077.1"/>
</dbReference>
<dbReference type="InterPro" id="IPR007844">
    <property type="entry name" value="AsmA"/>
</dbReference>
<dbReference type="Proteomes" id="UP000298656">
    <property type="component" value="Chromosome 1"/>
</dbReference>